<proteinExistence type="predicted"/>
<comment type="caution">
    <text evidence="1">The sequence shown here is derived from an EMBL/GenBank/DDBJ whole genome shotgun (WGS) entry which is preliminary data.</text>
</comment>
<evidence type="ECO:0000313" key="2">
    <source>
        <dbReference type="Proteomes" id="UP000247409"/>
    </source>
</evidence>
<accession>A0A2V3ISY5</accession>
<dbReference type="Proteomes" id="UP000247409">
    <property type="component" value="Unassembled WGS sequence"/>
</dbReference>
<organism evidence="1 2">
    <name type="scientific">Gracilariopsis chorda</name>
    <dbReference type="NCBI Taxonomy" id="448386"/>
    <lineage>
        <taxon>Eukaryota</taxon>
        <taxon>Rhodophyta</taxon>
        <taxon>Florideophyceae</taxon>
        <taxon>Rhodymeniophycidae</taxon>
        <taxon>Gracilariales</taxon>
        <taxon>Gracilariaceae</taxon>
        <taxon>Gracilariopsis</taxon>
    </lineage>
</organism>
<name>A0A2V3ISY5_9FLOR</name>
<keyword evidence="2" id="KW-1185">Reference proteome</keyword>
<dbReference type="EMBL" id="NBIV01000066">
    <property type="protein sequence ID" value="PXF45233.1"/>
    <property type="molecule type" value="Genomic_DNA"/>
</dbReference>
<evidence type="ECO:0000313" key="1">
    <source>
        <dbReference type="EMBL" id="PXF45233.1"/>
    </source>
</evidence>
<dbReference type="AlphaFoldDB" id="A0A2V3ISY5"/>
<gene>
    <name evidence="1" type="ORF">BWQ96_04999</name>
</gene>
<protein>
    <submittedName>
        <fullName evidence="1">Uncharacterized protein</fullName>
    </submittedName>
</protein>
<reference evidence="1 2" key="1">
    <citation type="journal article" date="2018" name="Mol. Biol. Evol.">
        <title>Analysis of the draft genome of the red seaweed Gracilariopsis chorda provides insights into genome size evolution in Rhodophyta.</title>
        <authorList>
            <person name="Lee J."/>
            <person name="Yang E.C."/>
            <person name="Graf L."/>
            <person name="Yang J.H."/>
            <person name="Qiu H."/>
            <person name="Zel Zion U."/>
            <person name="Chan C.X."/>
            <person name="Stephens T.G."/>
            <person name="Weber A.P.M."/>
            <person name="Boo G.H."/>
            <person name="Boo S.M."/>
            <person name="Kim K.M."/>
            <person name="Shin Y."/>
            <person name="Jung M."/>
            <person name="Lee S.J."/>
            <person name="Yim H.S."/>
            <person name="Lee J.H."/>
            <person name="Bhattacharya D."/>
            <person name="Yoon H.S."/>
        </authorList>
    </citation>
    <scope>NUCLEOTIDE SEQUENCE [LARGE SCALE GENOMIC DNA]</scope>
    <source>
        <strain evidence="1 2">SKKU-2015</strain>
        <tissue evidence="1">Whole body</tissue>
    </source>
</reference>
<sequence length="31" mass="3348">MCSRHAVQETTKGMGLAMAIKGNEDITLPPF</sequence>